<accession>A0AAD9HYS9</accession>
<feature type="domain" description="O-methyltransferase C-terminal" evidence="4">
    <location>
        <begin position="252"/>
        <end position="404"/>
    </location>
</feature>
<name>A0AAD9HYS9_9PEZI</name>
<evidence type="ECO:0000256" key="1">
    <source>
        <dbReference type="ARBA" id="ARBA00022603"/>
    </source>
</evidence>
<keyword evidence="1" id="KW-0489">Methyltransferase</keyword>
<evidence type="ECO:0000313" key="5">
    <source>
        <dbReference type="EMBL" id="KAK2068059.1"/>
    </source>
</evidence>
<dbReference type="InterPro" id="IPR036390">
    <property type="entry name" value="WH_DNA-bd_sf"/>
</dbReference>
<organism evidence="5 6">
    <name type="scientific">Phyllachora maydis</name>
    <dbReference type="NCBI Taxonomy" id="1825666"/>
    <lineage>
        <taxon>Eukaryota</taxon>
        <taxon>Fungi</taxon>
        <taxon>Dikarya</taxon>
        <taxon>Ascomycota</taxon>
        <taxon>Pezizomycotina</taxon>
        <taxon>Sordariomycetes</taxon>
        <taxon>Sordariomycetidae</taxon>
        <taxon>Phyllachorales</taxon>
        <taxon>Phyllachoraceae</taxon>
        <taxon>Phyllachora</taxon>
    </lineage>
</organism>
<reference evidence="5" key="1">
    <citation type="journal article" date="2023" name="Mol. Plant Microbe Interact.">
        <title>Elucidating the Obligate Nature and Biological Capacity of an Invasive Fungal Corn Pathogen.</title>
        <authorList>
            <person name="MacCready J.S."/>
            <person name="Roggenkamp E.M."/>
            <person name="Gdanetz K."/>
            <person name="Chilvers M.I."/>
        </authorList>
    </citation>
    <scope>NUCLEOTIDE SEQUENCE</scope>
    <source>
        <strain evidence="5">PM02</strain>
    </source>
</reference>
<dbReference type="InterPro" id="IPR016461">
    <property type="entry name" value="COMT-like"/>
</dbReference>
<dbReference type="InterPro" id="IPR036388">
    <property type="entry name" value="WH-like_DNA-bd_sf"/>
</dbReference>
<dbReference type="SUPFAM" id="SSF53335">
    <property type="entry name" value="S-adenosyl-L-methionine-dependent methyltransferases"/>
    <property type="match status" value="1"/>
</dbReference>
<dbReference type="PANTHER" id="PTHR43712">
    <property type="entry name" value="PUTATIVE (AFU_ORTHOLOGUE AFUA_4G14580)-RELATED"/>
    <property type="match status" value="1"/>
</dbReference>
<dbReference type="Pfam" id="PF00891">
    <property type="entry name" value="Methyltransf_2"/>
    <property type="match status" value="1"/>
</dbReference>
<evidence type="ECO:0000256" key="3">
    <source>
        <dbReference type="ARBA" id="ARBA00022691"/>
    </source>
</evidence>
<sequence length="424" mass="46465">MLPGRTMTWQKLRHQRDVVRNKDHTIIDRIAAAGKALEAGEPGARSQLVDLGRALMLGAELPSEFIQRSLWAEPALAGICRIFVETKAFQHLAGAGDAGLSSADLAARTGIEQKLLERFLRHLSAMCLLAPVGGAANTWRGTELSNQLAEHKYDRSLEFCYDVGGPSFAAWPAFFKKNGYRTPASATEGPLNFAHATDLPFFAFLSATPSHLANFSAFMTAYRAGHPEWHQADFYPVAERLMAGYDAAVSDVLLVDVGGSVGHDLVAFAAHFPDHPGRLVLQDREPVIESIQGGGDDGPARRPFEATVHDFFTPQPVRAARAYYLHSVLHDWDDVQGVRILENLRPAMRAGYSRLLLCEIVLTQERPALAATNMDIQMLAYLGGDVHERTEAEWRGMLAQAGFKVTQIYSFPGSAESIIEAEVA</sequence>
<dbReference type="Gene3D" id="3.40.50.150">
    <property type="entry name" value="Vaccinia Virus protein VP39"/>
    <property type="match status" value="1"/>
</dbReference>
<dbReference type="PANTHER" id="PTHR43712:SF1">
    <property type="entry name" value="HYPOTHETICAL O-METHYLTRANSFERASE (EUROFUNG)-RELATED"/>
    <property type="match status" value="1"/>
</dbReference>
<dbReference type="PROSITE" id="PS51683">
    <property type="entry name" value="SAM_OMT_II"/>
    <property type="match status" value="1"/>
</dbReference>
<keyword evidence="6" id="KW-1185">Reference proteome</keyword>
<dbReference type="GO" id="GO:0032259">
    <property type="term" value="P:methylation"/>
    <property type="evidence" value="ECO:0007669"/>
    <property type="project" value="UniProtKB-KW"/>
</dbReference>
<dbReference type="SUPFAM" id="SSF46785">
    <property type="entry name" value="Winged helix' DNA-binding domain"/>
    <property type="match status" value="1"/>
</dbReference>
<comment type="caution">
    <text evidence="5">The sequence shown here is derived from an EMBL/GenBank/DDBJ whole genome shotgun (WGS) entry which is preliminary data.</text>
</comment>
<evidence type="ECO:0000256" key="2">
    <source>
        <dbReference type="ARBA" id="ARBA00022679"/>
    </source>
</evidence>
<keyword evidence="2" id="KW-0808">Transferase</keyword>
<dbReference type="EMBL" id="JAQQPM010000002">
    <property type="protein sequence ID" value="KAK2068059.1"/>
    <property type="molecule type" value="Genomic_DNA"/>
</dbReference>
<dbReference type="Gene3D" id="1.10.10.10">
    <property type="entry name" value="Winged helix-like DNA-binding domain superfamily/Winged helix DNA-binding domain"/>
    <property type="match status" value="1"/>
</dbReference>
<protein>
    <recommendedName>
        <fullName evidence="4">O-methyltransferase C-terminal domain-containing protein</fullName>
    </recommendedName>
</protein>
<dbReference type="AlphaFoldDB" id="A0AAD9HYS9"/>
<proteinExistence type="predicted"/>
<dbReference type="GO" id="GO:0008171">
    <property type="term" value="F:O-methyltransferase activity"/>
    <property type="evidence" value="ECO:0007669"/>
    <property type="project" value="InterPro"/>
</dbReference>
<dbReference type="InterPro" id="IPR029063">
    <property type="entry name" value="SAM-dependent_MTases_sf"/>
</dbReference>
<gene>
    <name evidence="5" type="ORF">P8C59_002730</name>
</gene>
<evidence type="ECO:0000259" key="4">
    <source>
        <dbReference type="Pfam" id="PF00891"/>
    </source>
</evidence>
<dbReference type="Proteomes" id="UP001217918">
    <property type="component" value="Unassembled WGS sequence"/>
</dbReference>
<keyword evidence="3" id="KW-0949">S-adenosyl-L-methionine</keyword>
<evidence type="ECO:0000313" key="6">
    <source>
        <dbReference type="Proteomes" id="UP001217918"/>
    </source>
</evidence>
<dbReference type="InterPro" id="IPR001077">
    <property type="entry name" value="COMT_C"/>
</dbReference>